<dbReference type="AlphaFoldDB" id="H3ABT8"/>
<name>H3ABT8_LATCH</name>
<dbReference type="InterPro" id="IPR000884">
    <property type="entry name" value="TSP1_rpt"/>
</dbReference>
<dbReference type="OMA" id="ATCDSCF"/>
<evidence type="ECO:0000313" key="14">
    <source>
        <dbReference type="Ensembl" id="ENSLACP00000007109.1"/>
    </source>
</evidence>
<dbReference type="FunCoup" id="H3ABT8">
    <property type="interactions" value="287"/>
</dbReference>
<dbReference type="GO" id="GO:0016055">
    <property type="term" value="P:Wnt signaling pathway"/>
    <property type="evidence" value="ECO:0007669"/>
    <property type="project" value="UniProtKB-KW"/>
</dbReference>
<sequence length="184" mass="21089">EVVPHNCTLVSVSVGWLDYCSSCVRCSGDNGCSTCQKKLFLLIWREGIRQYGACVHSCPPGYFGVRGQEVNRCTKCKTSYCETCFSKDFCMRCKEGFYLFKGKCLISCPEGTAPDQQQRECFEEWGVSLWSEWSRCSRKRQTCGYKWGTESRTRQVMKAPVEEKLPCPVLTESRKCRMKKRCPG</sequence>
<evidence type="ECO:0000256" key="4">
    <source>
        <dbReference type="ARBA" id="ARBA00022525"/>
    </source>
</evidence>
<dbReference type="SMART" id="SM00209">
    <property type="entry name" value="TSP1"/>
    <property type="match status" value="1"/>
</dbReference>
<protein>
    <recommendedName>
        <fullName evidence="11">R-spondin-2</fullName>
    </recommendedName>
    <alternativeName>
        <fullName evidence="12">Roof plate-specific spondin-2</fullName>
    </alternativeName>
</protein>
<evidence type="ECO:0000256" key="11">
    <source>
        <dbReference type="ARBA" id="ARBA00074432"/>
    </source>
</evidence>
<keyword evidence="4" id="KW-0964">Secreted</keyword>
<dbReference type="Bgee" id="ENSLACG00000006305">
    <property type="expression patterns" value="Expressed in pelvic fin"/>
</dbReference>
<evidence type="ECO:0000256" key="3">
    <source>
        <dbReference type="ARBA" id="ARBA00022473"/>
    </source>
</evidence>
<comment type="similarity">
    <text evidence="2">Belongs to the R-spondin family.</text>
</comment>
<gene>
    <name evidence="14" type="primary">RSPO4</name>
</gene>
<accession>H3ABT8</accession>
<dbReference type="SUPFAM" id="SSF57184">
    <property type="entry name" value="Growth factor receptor domain"/>
    <property type="match status" value="1"/>
</dbReference>
<dbReference type="Ensembl" id="ENSLACT00000007168.1">
    <property type="protein sequence ID" value="ENSLACP00000007109.1"/>
    <property type="gene ID" value="ENSLACG00000006305.1"/>
</dbReference>
<keyword evidence="8" id="KW-0732">Signal</keyword>
<feature type="domain" description="R-spondin Fu-CRD" evidence="13">
    <location>
        <begin position="20"/>
        <end position="121"/>
    </location>
</feature>
<keyword evidence="5" id="KW-0716">Sensory transduction</keyword>
<dbReference type="PANTHER" id="PTHR46987">
    <property type="entry name" value="NEUROHYPOPHYSIAL HORMONES, N-TERMINAL DOMAIN CONTAINING PROTEIN"/>
    <property type="match status" value="1"/>
</dbReference>
<evidence type="ECO:0000256" key="6">
    <source>
        <dbReference type="ARBA" id="ARBA00022674"/>
    </source>
</evidence>
<dbReference type="InterPro" id="IPR036383">
    <property type="entry name" value="TSP1_rpt_sf"/>
</dbReference>
<dbReference type="Gene3D" id="2.20.100.10">
    <property type="entry name" value="Thrombospondin type-1 (TSP1) repeat"/>
    <property type="match status" value="1"/>
</dbReference>
<dbReference type="EMBL" id="AFYH01139327">
    <property type="status" value="NOT_ANNOTATED_CDS"/>
    <property type="molecule type" value="Genomic_DNA"/>
</dbReference>
<evidence type="ECO:0000256" key="8">
    <source>
        <dbReference type="ARBA" id="ARBA00022729"/>
    </source>
</evidence>
<dbReference type="InterPro" id="IPR009030">
    <property type="entry name" value="Growth_fac_rcpt_cys_sf"/>
</dbReference>
<proteinExistence type="inferred from homology"/>
<dbReference type="Gene3D" id="2.10.220.10">
    <property type="entry name" value="Hormone Receptor, Insulin-like Growth Factor Receptor 1, Chain A, domain 2"/>
    <property type="match status" value="1"/>
</dbReference>
<evidence type="ECO:0000256" key="1">
    <source>
        <dbReference type="ARBA" id="ARBA00004613"/>
    </source>
</evidence>
<keyword evidence="15" id="KW-1185">Reference proteome</keyword>
<keyword evidence="3" id="KW-0217">Developmental protein</keyword>
<reference evidence="14" key="2">
    <citation type="submission" date="2025-08" db="UniProtKB">
        <authorList>
            <consortium name="Ensembl"/>
        </authorList>
    </citation>
    <scope>IDENTIFICATION</scope>
</reference>
<dbReference type="FunFam" id="2.10.220.10:FF:000012">
    <property type="entry name" value="R-spondin 4"/>
    <property type="match status" value="1"/>
</dbReference>
<evidence type="ECO:0000313" key="15">
    <source>
        <dbReference type="Proteomes" id="UP000008672"/>
    </source>
</evidence>
<dbReference type="CDD" id="cd00064">
    <property type="entry name" value="FU"/>
    <property type="match status" value="1"/>
</dbReference>
<evidence type="ECO:0000256" key="5">
    <source>
        <dbReference type="ARBA" id="ARBA00022606"/>
    </source>
</evidence>
<dbReference type="SMART" id="SM00261">
    <property type="entry name" value="FU"/>
    <property type="match status" value="2"/>
</dbReference>
<organism evidence="14 15">
    <name type="scientific">Latimeria chalumnae</name>
    <name type="common">Coelacanth</name>
    <dbReference type="NCBI Taxonomy" id="7897"/>
    <lineage>
        <taxon>Eukaryota</taxon>
        <taxon>Metazoa</taxon>
        <taxon>Chordata</taxon>
        <taxon>Craniata</taxon>
        <taxon>Vertebrata</taxon>
        <taxon>Euteleostomi</taxon>
        <taxon>Coelacanthiformes</taxon>
        <taxon>Coelacanthidae</taxon>
        <taxon>Latimeria</taxon>
    </lineage>
</organism>
<dbReference type="eggNOG" id="KOG3525">
    <property type="taxonomic scope" value="Eukaryota"/>
</dbReference>
<dbReference type="HOGENOM" id="CLU_064219_1_1_1"/>
<dbReference type="InterPro" id="IPR006212">
    <property type="entry name" value="Furin_repeat"/>
</dbReference>
<dbReference type="Pfam" id="PF15913">
    <property type="entry name" value="Furin-like_2"/>
    <property type="match status" value="1"/>
</dbReference>
<dbReference type="GO" id="GO:0005576">
    <property type="term" value="C:extracellular region"/>
    <property type="evidence" value="ECO:0007669"/>
    <property type="project" value="UniProtKB-SubCell"/>
</dbReference>
<dbReference type="InParanoid" id="H3ABT8"/>
<dbReference type="SUPFAM" id="SSF82895">
    <property type="entry name" value="TSP-1 type 1 repeat"/>
    <property type="match status" value="1"/>
</dbReference>
<dbReference type="PANTHER" id="PTHR46987:SF6">
    <property type="entry name" value="R-SPONDIN-4"/>
    <property type="match status" value="1"/>
</dbReference>
<keyword evidence="7" id="KW-0879">Wnt signaling pathway</keyword>
<dbReference type="GeneTree" id="ENSGT00940000160937"/>
<keyword evidence="10" id="KW-0325">Glycoprotein</keyword>
<dbReference type="InterPro" id="IPR051514">
    <property type="entry name" value="R-spondin"/>
</dbReference>
<evidence type="ECO:0000256" key="10">
    <source>
        <dbReference type="ARBA" id="ARBA00023180"/>
    </source>
</evidence>
<evidence type="ECO:0000256" key="2">
    <source>
        <dbReference type="ARBA" id="ARBA00007308"/>
    </source>
</evidence>
<evidence type="ECO:0000259" key="13">
    <source>
        <dbReference type="Pfam" id="PF15913"/>
    </source>
</evidence>
<dbReference type="STRING" id="7897.ENSLACP00000007109"/>
<keyword evidence="9" id="KW-1015">Disulfide bond</keyword>
<keyword evidence="6" id="KW-0358">Heparin-binding</keyword>
<dbReference type="Proteomes" id="UP000008672">
    <property type="component" value="Unassembled WGS sequence"/>
</dbReference>
<comment type="subcellular location">
    <subcellularLocation>
        <location evidence="1">Secreted</location>
    </subcellularLocation>
</comment>
<evidence type="ECO:0000256" key="12">
    <source>
        <dbReference type="ARBA" id="ARBA00075541"/>
    </source>
</evidence>
<evidence type="ECO:0000256" key="7">
    <source>
        <dbReference type="ARBA" id="ARBA00022687"/>
    </source>
</evidence>
<dbReference type="GO" id="GO:0008201">
    <property type="term" value="F:heparin binding"/>
    <property type="evidence" value="ECO:0007669"/>
    <property type="project" value="UniProtKB-KW"/>
</dbReference>
<reference evidence="14" key="3">
    <citation type="submission" date="2025-09" db="UniProtKB">
        <authorList>
            <consortium name="Ensembl"/>
        </authorList>
    </citation>
    <scope>IDENTIFICATION</scope>
</reference>
<dbReference type="FunFam" id="2.20.100.10:FF:000028">
    <property type="entry name" value="R-spondin 2"/>
    <property type="match status" value="1"/>
</dbReference>
<reference evidence="15" key="1">
    <citation type="submission" date="2011-08" db="EMBL/GenBank/DDBJ databases">
        <title>The draft genome of Latimeria chalumnae.</title>
        <authorList>
            <person name="Di Palma F."/>
            <person name="Alfoldi J."/>
            <person name="Johnson J."/>
            <person name="Berlin A."/>
            <person name="Gnerre S."/>
            <person name="Jaffe D."/>
            <person name="MacCallum I."/>
            <person name="Young S."/>
            <person name="Walker B.J."/>
            <person name="Lander E."/>
            <person name="Lindblad-Toh K."/>
        </authorList>
    </citation>
    <scope>NUCLEOTIDE SEQUENCE [LARGE SCALE GENOMIC DNA]</scope>
    <source>
        <strain evidence="15">Wild caught</strain>
    </source>
</reference>
<dbReference type="PROSITE" id="PS50092">
    <property type="entry name" value="TSP1"/>
    <property type="match status" value="1"/>
</dbReference>
<evidence type="ECO:0000256" key="9">
    <source>
        <dbReference type="ARBA" id="ARBA00023157"/>
    </source>
</evidence>
<dbReference type="InterPro" id="IPR043601">
    <property type="entry name" value="Rspo_Fu-CRD_dom"/>
</dbReference>